<dbReference type="RefSeq" id="WP_015361522.1">
    <property type="nucleotide sequence ID" value="NZ_QKZR01000001.1"/>
</dbReference>
<organism evidence="2 3">
    <name type="scientific">Nonlabens dokdonensis</name>
    <dbReference type="NCBI Taxonomy" id="328515"/>
    <lineage>
        <taxon>Bacteria</taxon>
        <taxon>Pseudomonadati</taxon>
        <taxon>Bacteroidota</taxon>
        <taxon>Flavobacteriia</taxon>
        <taxon>Flavobacteriales</taxon>
        <taxon>Flavobacteriaceae</taxon>
        <taxon>Nonlabens</taxon>
    </lineage>
</organism>
<feature type="domain" description="Transcription elongation factor GreA/GreB C-terminal" evidence="1">
    <location>
        <begin position="90"/>
        <end position="166"/>
    </location>
</feature>
<accession>A0ABX5Q188</accession>
<dbReference type="GO" id="GO:0003746">
    <property type="term" value="F:translation elongation factor activity"/>
    <property type="evidence" value="ECO:0007669"/>
    <property type="project" value="UniProtKB-KW"/>
</dbReference>
<dbReference type="InterPro" id="IPR001437">
    <property type="entry name" value="Tscrpt_elong_fac_GreA/B_C"/>
</dbReference>
<dbReference type="InterPro" id="IPR023459">
    <property type="entry name" value="Tscrpt_elong_fac_GreA/B_fam"/>
</dbReference>
<evidence type="ECO:0000313" key="3">
    <source>
        <dbReference type="Proteomes" id="UP000248584"/>
    </source>
</evidence>
<keyword evidence="2" id="KW-0251">Elongation factor</keyword>
<proteinExistence type="predicted"/>
<dbReference type="EMBL" id="QKZR01000001">
    <property type="protein sequence ID" value="PZX43697.1"/>
    <property type="molecule type" value="Genomic_DNA"/>
</dbReference>
<dbReference type="PANTHER" id="PTHR30437:SF4">
    <property type="entry name" value="TRANSCRIPTION ELONGATION FACTOR GREA"/>
    <property type="match status" value="1"/>
</dbReference>
<dbReference type="SUPFAM" id="SSF54534">
    <property type="entry name" value="FKBP-like"/>
    <property type="match status" value="1"/>
</dbReference>
<name>A0ABX5Q188_9FLAO</name>
<evidence type="ECO:0000259" key="1">
    <source>
        <dbReference type="Pfam" id="PF01272"/>
    </source>
</evidence>
<protein>
    <submittedName>
        <fullName evidence="2">Transcription elongation factor GreB</fullName>
    </submittedName>
</protein>
<dbReference type="PANTHER" id="PTHR30437">
    <property type="entry name" value="TRANSCRIPTION ELONGATION FACTOR GREA"/>
    <property type="match status" value="1"/>
</dbReference>
<dbReference type="InterPro" id="IPR036953">
    <property type="entry name" value="GreA/GreB_C_sf"/>
</dbReference>
<gene>
    <name evidence="2" type="ORF">LX97_00699</name>
</gene>
<evidence type="ECO:0000313" key="2">
    <source>
        <dbReference type="EMBL" id="PZX43697.1"/>
    </source>
</evidence>
<dbReference type="Proteomes" id="UP000248584">
    <property type="component" value="Unassembled WGS sequence"/>
</dbReference>
<dbReference type="Pfam" id="PF01272">
    <property type="entry name" value="GreA_GreB"/>
    <property type="match status" value="1"/>
</dbReference>
<dbReference type="Gene3D" id="3.10.50.30">
    <property type="entry name" value="Transcription elongation factor, GreA/GreB, C-terminal domain"/>
    <property type="match status" value="1"/>
</dbReference>
<sequence>MSRGFVREGDQEEPVVIPQRAVLPDGVINYVTPSGFTALHDELKSLENNFSSITIEDENERRREQTLIQGKINLLKERIAKARPIDLKMQPQDEVRFGATVIFKNLNSNSSQKITITGVDEANVAQGKISFTTPIAKVLMGAKVGETIRFKLGNEVRPLMIEGIHYQESL</sequence>
<reference evidence="2 3" key="1">
    <citation type="submission" date="2018-06" db="EMBL/GenBank/DDBJ databases">
        <title>Genomic Encyclopedia of Archaeal and Bacterial Type Strains, Phase II (KMG-II): from individual species to whole genera.</title>
        <authorList>
            <person name="Goeker M."/>
        </authorList>
    </citation>
    <scope>NUCLEOTIDE SEQUENCE [LARGE SCALE GENOMIC DNA]</scope>
    <source>
        <strain evidence="2 3">DSM 17205</strain>
    </source>
</reference>
<keyword evidence="2" id="KW-0648">Protein biosynthesis</keyword>
<comment type="caution">
    <text evidence="2">The sequence shown here is derived from an EMBL/GenBank/DDBJ whole genome shotgun (WGS) entry which is preliminary data.</text>
</comment>
<dbReference type="PIRSF" id="PIRSF006092">
    <property type="entry name" value="GreA_GreB"/>
    <property type="match status" value="1"/>
</dbReference>
<keyword evidence="3" id="KW-1185">Reference proteome</keyword>